<evidence type="ECO:0000256" key="1">
    <source>
        <dbReference type="ARBA" id="ARBA00022884"/>
    </source>
</evidence>
<dbReference type="SMART" id="SM01103">
    <property type="entry name" value="CRS1_YhbY"/>
    <property type="match status" value="1"/>
</dbReference>
<feature type="domain" description="CRM" evidence="3">
    <location>
        <begin position="4"/>
        <end position="100"/>
    </location>
</feature>
<protein>
    <submittedName>
        <fullName evidence="4">RNA-binding protein YhbY</fullName>
    </submittedName>
</protein>
<feature type="compositionally biased region" description="Basic residues" evidence="2">
    <location>
        <begin position="143"/>
        <end position="159"/>
    </location>
</feature>
<dbReference type="SUPFAM" id="SSF75471">
    <property type="entry name" value="YhbY-like"/>
    <property type="match status" value="1"/>
</dbReference>
<dbReference type="AlphaFoldDB" id="A0A1J5RRX3"/>
<proteinExistence type="predicted"/>
<dbReference type="InterPro" id="IPR001890">
    <property type="entry name" value="RNA-binding_CRM"/>
</dbReference>
<keyword evidence="1" id="KW-0694">RNA-binding</keyword>
<feature type="region of interest" description="Disordered" evidence="2">
    <location>
        <begin position="138"/>
        <end position="159"/>
    </location>
</feature>
<dbReference type="GO" id="GO:0003723">
    <property type="term" value="F:RNA binding"/>
    <property type="evidence" value="ECO:0007669"/>
    <property type="project" value="UniProtKB-KW"/>
</dbReference>
<sequence>MTTLQLTPAQRSEKRAQAHGLKPTVLIGDQGLSAAVLAEIDRALGAHGLIKVRVAGDDRDARAAMLETICAELGAAAVQSIGRMLVLFRPLPAKPPVAAEAAPARRRAPRQVKVVVPSSSPTHRAKIKRVTVLGNERLTSTGKVKRAKPRQTSAKKRIG</sequence>
<dbReference type="InterPro" id="IPR051925">
    <property type="entry name" value="RNA-binding_domain"/>
</dbReference>
<dbReference type="EMBL" id="MLJW01000279">
    <property type="protein sequence ID" value="OIQ90805.1"/>
    <property type="molecule type" value="Genomic_DNA"/>
</dbReference>
<dbReference type="PROSITE" id="PS51295">
    <property type="entry name" value="CRM"/>
    <property type="match status" value="1"/>
</dbReference>
<organism evidence="4">
    <name type="scientific">mine drainage metagenome</name>
    <dbReference type="NCBI Taxonomy" id="410659"/>
    <lineage>
        <taxon>unclassified sequences</taxon>
        <taxon>metagenomes</taxon>
        <taxon>ecological metagenomes</taxon>
    </lineage>
</organism>
<comment type="caution">
    <text evidence="4">The sequence shown here is derived from an EMBL/GenBank/DDBJ whole genome shotgun (WGS) entry which is preliminary data.</text>
</comment>
<accession>A0A1J5RRX3</accession>
<dbReference type="InterPro" id="IPR035920">
    <property type="entry name" value="YhbY-like_sf"/>
</dbReference>
<reference evidence="4" key="1">
    <citation type="submission" date="2016-10" db="EMBL/GenBank/DDBJ databases">
        <title>Sequence of Gallionella enrichment culture.</title>
        <authorList>
            <person name="Poehlein A."/>
            <person name="Muehling M."/>
            <person name="Daniel R."/>
        </authorList>
    </citation>
    <scope>NUCLEOTIDE SEQUENCE</scope>
</reference>
<name>A0A1J5RRX3_9ZZZZ</name>
<evidence type="ECO:0000313" key="4">
    <source>
        <dbReference type="EMBL" id="OIQ90805.1"/>
    </source>
</evidence>
<dbReference type="Gene3D" id="3.30.110.60">
    <property type="entry name" value="YhbY-like"/>
    <property type="match status" value="1"/>
</dbReference>
<dbReference type="Pfam" id="PF01985">
    <property type="entry name" value="CRS1_YhbY"/>
    <property type="match status" value="1"/>
</dbReference>
<gene>
    <name evidence="4" type="primary">yhbY_4</name>
    <name evidence="4" type="ORF">GALL_272700</name>
</gene>
<evidence type="ECO:0000259" key="3">
    <source>
        <dbReference type="PROSITE" id="PS51295"/>
    </source>
</evidence>
<dbReference type="PANTHER" id="PTHR40065">
    <property type="entry name" value="RNA-BINDING PROTEIN YHBY"/>
    <property type="match status" value="1"/>
</dbReference>
<feature type="region of interest" description="Disordered" evidence="2">
    <location>
        <begin position="99"/>
        <end position="122"/>
    </location>
</feature>
<evidence type="ECO:0000256" key="2">
    <source>
        <dbReference type="SAM" id="MobiDB-lite"/>
    </source>
</evidence>
<dbReference type="PANTHER" id="PTHR40065:SF3">
    <property type="entry name" value="RNA-BINDING PROTEIN YHBY"/>
    <property type="match status" value="1"/>
</dbReference>